<proteinExistence type="predicted"/>
<feature type="chain" id="PRO_5045166600" evidence="1">
    <location>
        <begin position="19"/>
        <end position="188"/>
    </location>
</feature>
<accession>A0ABS0F7X3</accession>
<dbReference type="EMBL" id="JADPVI010000001">
    <property type="protein sequence ID" value="MBF8455811.1"/>
    <property type="molecule type" value="Genomic_DNA"/>
</dbReference>
<comment type="caution">
    <text evidence="2">The sequence shown here is derived from an EMBL/GenBank/DDBJ whole genome shotgun (WGS) entry which is preliminary data.</text>
</comment>
<organism evidence="2 3">
    <name type="scientific">Kaistella gelatinilytica</name>
    <dbReference type="NCBI Taxonomy" id="2787636"/>
    <lineage>
        <taxon>Bacteria</taxon>
        <taxon>Pseudomonadati</taxon>
        <taxon>Bacteroidota</taxon>
        <taxon>Flavobacteriia</taxon>
        <taxon>Flavobacteriales</taxon>
        <taxon>Weeksellaceae</taxon>
        <taxon>Chryseobacterium group</taxon>
        <taxon>Kaistella</taxon>
    </lineage>
</organism>
<sequence length="188" mass="22168">MKKIFLFLSLIFCVPFFAQNMKADIESQFRDYNNLIIEKHFEKALQLYGNEDFLKLFSKEQLVEKMNAMFNSPEIDFHFVTPENIVVSDKIIDQKEKKFVKIDFQQKLEMKFNEADLNKDDLLAALQKSFGDEHVKYNDKTGYFLIDTDKTAVANSTDLKNWKFTVLEKKQIPVLIGFIPEQFLKDLK</sequence>
<evidence type="ECO:0000313" key="2">
    <source>
        <dbReference type="EMBL" id="MBF8455811.1"/>
    </source>
</evidence>
<evidence type="ECO:0000256" key="1">
    <source>
        <dbReference type="SAM" id="SignalP"/>
    </source>
</evidence>
<name>A0ABS0F7X3_9FLAO</name>
<gene>
    <name evidence="2" type="ORF">IV494_01345</name>
</gene>
<evidence type="ECO:0000313" key="3">
    <source>
        <dbReference type="Proteomes" id="UP000660070"/>
    </source>
</evidence>
<dbReference type="RefSeq" id="WP_196078377.1">
    <property type="nucleotide sequence ID" value="NZ_JADPVI010000001.1"/>
</dbReference>
<keyword evidence="3" id="KW-1185">Reference proteome</keyword>
<keyword evidence="1" id="KW-0732">Signal</keyword>
<dbReference type="Proteomes" id="UP000660070">
    <property type="component" value="Unassembled WGS sequence"/>
</dbReference>
<feature type="signal peptide" evidence="1">
    <location>
        <begin position="1"/>
        <end position="18"/>
    </location>
</feature>
<reference evidence="2 3" key="1">
    <citation type="submission" date="2020-11" db="EMBL/GenBank/DDBJ databases">
        <title>Kaistella gelatinilytica sp. nov., a flavobacterium isolated from Antarctic Soil.</title>
        <authorList>
            <person name="Li J."/>
        </authorList>
    </citation>
    <scope>NUCLEOTIDE SEQUENCE [LARGE SCALE GENOMIC DNA]</scope>
    <source>
        <strain evidence="2 3">G5-32</strain>
    </source>
</reference>
<protein>
    <submittedName>
        <fullName evidence="2">Uncharacterized protein</fullName>
    </submittedName>
</protein>